<dbReference type="Gene3D" id="3.20.20.120">
    <property type="entry name" value="Enolase-like C-terminal domain"/>
    <property type="match status" value="1"/>
</dbReference>
<dbReference type="InterPro" id="IPR018110">
    <property type="entry name" value="Mandel_Rmase/mucon_lact_enz_CS"/>
</dbReference>
<comment type="caution">
    <text evidence="3">The sequence shown here is derived from an EMBL/GenBank/DDBJ whole genome shotgun (WGS) entry which is preliminary data.</text>
</comment>
<dbReference type="SUPFAM" id="SSF51604">
    <property type="entry name" value="Enolase C-terminal domain-like"/>
    <property type="match status" value="1"/>
</dbReference>
<dbReference type="InterPro" id="IPR036849">
    <property type="entry name" value="Enolase-like_C_sf"/>
</dbReference>
<dbReference type="InterPro" id="IPR013341">
    <property type="entry name" value="Mandelate_racemase_N_dom"/>
</dbReference>
<dbReference type="SFLD" id="SFLDS00001">
    <property type="entry name" value="Enolase"/>
    <property type="match status" value="1"/>
</dbReference>
<dbReference type="GO" id="GO:0009063">
    <property type="term" value="P:amino acid catabolic process"/>
    <property type="evidence" value="ECO:0007669"/>
    <property type="project" value="InterPro"/>
</dbReference>
<dbReference type="CDD" id="cd03316">
    <property type="entry name" value="MR_like"/>
    <property type="match status" value="1"/>
</dbReference>
<dbReference type="RefSeq" id="WP_111398306.1">
    <property type="nucleotide sequence ID" value="NZ_QKYU01000011.1"/>
</dbReference>
<dbReference type="OrthoDB" id="7511553at2"/>
<dbReference type="Pfam" id="PF02746">
    <property type="entry name" value="MR_MLE_N"/>
    <property type="match status" value="1"/>
</dbReference>
<dbReference type="InterPro" id="IPR029017">
    <property type="entry name" value="Enolase-like_N"/>
</dbReference>
<gene>
    <name evidence="3" type="ORF">C8P66_11161</name>
</gene>
<keyword evidence="4" id="KW-1185">Reference proteome</keyword>
<feature type="domain" description="Mandelate racemase/muconate lactonizing enzyme C-terminal" evidence="2">
    <location>
        <begin position="149"/>
        <end position="241"/>
    </location>
</feature>
<dbReference type="PROSITE" id="PS00908">
    <property type="entry name" value="MR_MLE_1"/>
    <property type="match status" value="1"/>
</dbReference>
<reference evidence="3 4" key="1">
    <citation type="submission" date="2018-06" db="EMBL/GenBank/DDBJ databases">
        <title>Genomic Encyclopedia of Archaeal and Bacterial Type Strains, Phase II (KMG-II): from individual species to whole genera.</title>
        <authorList>
            <person name="Goeker M."/>
        </authorList>
    </citation>
    <scope>NUCLEOTIDE SEQUENCE [LARGE SCALE GENOMIC DNA]</scope>
    <source>
        <strain evidence="3 4">DSM 24525</strain>
    </source>
</reference>
<dbReference type="Pfam" id="PF13378">
    <property type="entry name" value="MR_MLE_C"/>
    <property type="match status" value="1"/>
</dbReference>
<dbReference type="SUPFAM" id="SSF54826">
    <property type="entry name" value="Enolase N-terminal domain-like"/>
    <property type="match status" value="1"/>
</dbReference>
<dbReference type="PANTHER" id="PTHR48080">
    <property type="entry name" value="D-GALACTONATE DEHYDRATASE-RELATED"/>
    <property type="match status" value="1"/>
</dbReference>
<protein>
    <submittedName>
        <fullName evidence="3">L-alanine-DL-glutamate epimerase-like enolase superfamily enzyme</fullName>
    </submittedName>
</protein>
<evidence type="ECO:0000313" key="3">
    <source>
        <dbReference type="EMBL" id="PZW45646.1"/>
    </source>
</evidence>
<dbReference type="InterPro" id="IPR013342">
    <property type="entry name" value="Mandelate_racemase_C"/>
</dbReference>
<dbReference type="GO" id="GO:0016829">
    <property type="term" value="F:lyase activity"/>
    <property type="evidence" value="ECO:0007669"/>
    <property type="project" value="UniProtKB-KW"/>
</dbReference>
<dbReference type="InterPro" id="IPR029065">
    <property type="entry name" value="Enolase_C-like"/>
</dbReference>
<keyword evidence="1" id="KW-0456">Lyase</keyword>
<dbReference type="AlphaFoldDB" id="A0A2W7IGE0"/>
<dbReference type="SMART" id="SM00922">
    <property type="entry name" value="MR_MLE"/>
    <property type="match status" value="1"/>
</dbReference>
<dbReference type="PANTHER" id="PTHR48080:SF2">
    <property type="entry name" value="D-GALACTONATE DEHYDRATASE"/>
    <property type="match status" value="1"/>
</dbReference>
<dbReference type="GO" id="GO:0000287">
    <property type="term" value="F:magnesium ion binding"/>
    <property type="evidence" value="ECO:0007669"/>
    <property type="project" value="UniProtKB-ARBA"/>
</dbReference>
<evidence type="ECO:0000256" key="1">
    <source>
        <dbReference type="ARBA" id="ARBA00023239"/>
    </source>
</evidence>
<accession>A0A2W7IGE0</accession>
<name>A0A2W7IGE0_9PROT</name>
<evidence type="ECO:0000259" key="2">
    <source>
        <dbReference type="SMART" id="SM00922"/>
    </source>
</evidence>
<organism evidence="3 4">
    <name type="scientific">Humitalea rosea</name>
    <dbReference type="NCBI Taxonomy" id="990373"/>
    <lineage>
        <taxon>Bacteria</taxon>
        <taxon>Pseudomonadati</taxon>
        <taxon>Pseudomonadota</taxon>
        <taxon>Alphaproteobacteria</taxon>
        <taxon>Acetobacterales</taxon>
        <taxon>Roseomonadaceae</taxon>
        <taxon>Humitalea</taxon>
    </lineage>
</organism>
<dbReference type="InterPro" id="IPR034593">
    <property type="entry name" value="DgoD-like"/>
</dbReference>
<dbReference type="EMBL" id="QKYU01000011">
    <property type="protein sequence ID" value="PZW45646.1"/>
    <property type="molecule type" value="Genomic_DNA"/>
</dbReference>
<proteinExistence type="predicted"/>
<sequence length="365" mass="39527">MAAVTIERIEAIPLRIPFDHWAPPPLYAGRPRTTLDTLLVRVTTNRGLIGWGEAFGGTWPATVAALDTWVTPLVLGQDATDPRIAARLERTLHNLGRSGPVMHAISGLDIALWDLRGKMEGVPVHALLGGKRRNQVPAYASLLQYYNDLGLIRTNVARALDRGYRQIKLHERTPEAVAATREVTGPGIPIMVDTNCAWTPDTVTEAVLSMAPSKPLWVEEPIWPPEDFASLAVLRQATGIPMAIGENATGTLDFEKMIAAKAVDYVQPSATKIGGLTPLWQIATHAEAHGVTCVPHAAYFGPGYLATLHALAAKPKESAIERFFCDLGLMPYAATVPVINGWVQVPDGPGLGAEPELELLERFRA</sequence>
<dbReference type="Proteomes" id="UP000249688">
    <property type="component" value="Unassembled WGS sequence"/>
</dbReference>
<dbReference type="Gene3D" id="3.30.390.10">
    <property type="entry name" value="Enolase-like, N-terminal domain"/>
    <property type="match status" value="1"/>
</dbReference>
<evidence type="ECO:0000313" key="4">
    <source>
        <dbReference type="Proteomes" id="UP000249688"/>
    </source>
</evidence>